<dbReference type="STRING" id="44941.A0A397TZL4"/>
<dbReference type="GO" id="GO:0046872">
    <property type="term" value="F:metal ion binding"/>
    <property type="evidence" value="ECO:0007669"/>
    <property type="project" value="InterPro"/>
</dbReference>
<proteinExistence type="predicted"/>
<dbReference type="EMBL" id="QKWP01002718">
    <property type="protein sequence ID" value="RIB02368.1"/>
    <property type="molecule type" value="Genomic_DNA"/>
</dbReference>
<dbReference type="PANTHER" id="PTHR20910:SF1">
    <property type="entry name" value="SUPEROXIDE DISMUTASE COPPER_ZINC BINDING DOMAIN-CONTAINING PROTEIN"/>
    <property type="match status" value="1"/>
</dbReference>
<comment type="caution">
    <text evidence="2">The sequence shown here is derived from an EMBL/GenBank/DDBJ whole genome shotgun (WGS) entry which is preliminary data.</text>
</comment>
<gene>
    <name evidence="2" type="ORF">C2G38_2050118</name>
</gene>
<dbReference type="InterPro" id="IPR053257">
    <property type="entry name" value="Cu-only_SOD"/>
</dbReference>
<feature type="domain" description="Superoxide dismutase copper/zinc binding" evidence="1">
    <location>
        <begin position="7"/>
        <end position="122"/>
    </location>
</feature>
<dbReference type="Pfam" id="PF00080">
    <property type="entry name" value="Sod_Cu"/>
    <property type="match status" value="1"/>
</dbReference>
<keyword evidence="3" id="KW-1185">Reference proteome</keyword>
<dbReference type="AlphaFoldDB" id="A0A397TZL4"/>
<dbReference type="SUPFAM" id="SSF49329">
    <property type="entry name" value="Cu,Zn superoxide dismutase-like"/>
    <property type="match status" value="1"/>
</dbReference>
<evidence type="ECO:0000259" key="1">
    <source>
        <dbReference type="Pfam" id="PF00080"/>
    </source>
</evidence>
<dbReference type="OrthoDB" id="159229at2759"/>
<organism evidence="2 3">
    <name type="scientific">Gigaspora rosea</name>
    <dbReference type="NCBI Taxonomy" id="44941"/>
    <lineage>
        <taxon>Eukaryota</taxon>
        <taxon>Fungi</taxon>
        <taxon>Fungi incertae sedis</taxon>
        <taxon>Mucoromycota</taxon>
        <taxon>Glomeromycotina</taxon>
        <taxon>Glomeromycetes</taxon>
        <taxon>Diversisporales</taxon>
        <taxon>Gigasporaceae</taxon>
        <taxon>Gigaspora</taxon>
    </lineage>
</organism>
<dbReference type="PANTHER" id="PTHR20910">
    <property type="entry name" value="AGAP001623-PA"/>
    <property type="match status" value="1"/>
</dbReference>
<dbReference type="Gene3D" id="2.60.40.200">
    <property type="entry name" value="Superoxide dismutase, copper/zinc binding domain"/>
    <property type="match status" value="1"/>
</dbReference>
<sequence length="136" mass="14599">MTCGLNGTFSYHVHEFAINSTGSCESTGGHLDPLGVGKVPGYVCNPITPKKCEAGDLSGKHGLLQGTSYGYLTTKYTDEFISLRGTNNLDNGIIGRSIVIHSHHSHHIAHGVPAPRIACVNIIKGKCWERNLLCNV</sequence>
<name>A0A397TZL4_9GLOM</name>
<evidence type="ECO:0000313" key="2">
    <source>
        <dbReference type="EMBL" id="RIB02368.1"/>
    </source>
</evidence>
<dbReference type="InterPro" id="IPR036423">
    <property type="entry name" value="SOD-like_Cu/Zn_dom_sf"/>
</dbReference>
<dbReference type="GO" id="GO:0006801">
    <property type="term" value="P:superoxide metabolic process"/>
    <property type="evidence" value="ECO:0007669"/>
    <property type="project" value="InterPro"/>
</dbReference>
<accession>A0A397TZL4</accession>
<dbReference type="Proteomes" id="UP000266673">
    <property type="component" value="Unassembled WGS sequence"/>
</dbReference>
<evidence type="ECO:0000313" key="3">
    <source>
        <dbReference type="Proteomes" id="UP000266673"/>
    </source>
</evidence>
<protein>
    <submittedName>
        <fullName evidence="2">Superoxide dismutase</fullName>
    </submittedName>
</protein>
<reference evidence="2 3" key="1">
    <citation type="submission" date="2018-06" db="EMBL/GenBank/DDBJ databases">
        <title>Comparative genomics reveals the genomic features of Rhizophagus irregularis, R. cerebriforme, R. diaphanum and Gigaspora rosea, and their symbiotic lifestyle signature.</title>
        <authorList>
            <person name="Morin E."/>
            <person name="San Clemente H."/>
            <person name="Chen E.C.H."/>
            <person name="De La Providencia I."/>
            <person name="Hainaut M."/>
            <person name="Kuo A."/>
            <person name="Kohler A."/>
            <person name="Murat C."/>
            <person name="Tang N."/>
            <person name="Roy S."/>
            <person name="Loubradou J."/>
            <person name="Henrissat B."/>
            <person name="Grigoriev I.V."/>
            <person name="Corradi N."/>
            <person name="Roux C."/>
            <person name="Martin F.M."/>
        </authorList>
    </citation>
    <scope>NUCLEOTIDE SEQUENCE [LARGE SCALE GENOMIC DNA]</scope>
    <source>
        <strain evidence="2 3">DAOM 194757</strain>
    </source>
</reference>
<dbReference type="InterPro" id="IPR001424">
    <property type="entry name" value="SOD_Cu_Zn_dom"/>
</dbReference>